<protein>
    <recommendedName>
        <fullName evidence="1">MnmE helical domain-containing protein</fullName>
    </recommendedName>
</protein>
<evidence type="ECO:0000313" key="2">
    <source>
        <dbReference type="EMBL" id="GAJ13355.1"/>
    </source>
</evidence>
<comment type="caution">
    <text evidence="2">The sequence shown here is derived from an EMBL/GenBank/DDBJ whole genome shotgun (WGS) entry which is preliminary data.</text>
</comment>
<dbReference type="AlphaFoldDB" id="X1VTM5"/>
<feature type="domain" description="MnmE helical" evidence="1">
    <location>
        <begin position="3"/>
        <end position="70"/>
    </location>
</feature>
<sequence length="73" mass="8256">KGNEIILHLRQKLLLEDIQAALLEALRALKEGFPEEIIVEEIRKIKPLIGQMTGEIGADEILDNIFSRFCIGK</sequence>
<name>X1VTM5_9ZZZZ</name>
<proteinExistence type="predicted"/>
<organism evidence="2">
    <name type="scientific">marine sediment metagenome</name>
    <dbReference type="NCBI Taxonomy" id="412755"/>
    <lineage>
        <taxon>unclassified sequences</taxon>
        <taxon>metagenomes</taxon>
        <taxon>ecological metagenomes</taxon>
    </lineage>
</organism>
<dbReference type="Pfam" id="PF12631">
    <property type="entry name" value="MnmE_helical"/>
    <property type="match status" value="1"/>
</dbReference>
<dbReference type="InterPro" id="IPR027368">
    <property type="entry name" value="MnmE_dom2"/>
</dbReference>
<evidence type="ECO:0000259" key="1">
    <source>
        <dbReference type="Pfam" id="PF12631"/>
    </source>
</evidence>
<accession>X1VTM5</accession>
<dbReference type="SUPFAM" id="SSF116878">
    <property type="entry name" value="TrmE connector domain"/>
    <property type="match status" value="1"/>
</dbReference>
<gene>
    <name evidence="2" type="ORF">S12H4_51357</name>
</gene>
<dbReference type="Gene3D" id="1.20.120.430">
    <property type="entry name" value="tRNA modification GTPase MnmE domain 2"/>
    <property type="match status" value="1"/>
</dbReference>
<dbReference type="EMBL" id="BARW01032448">
    <property type="protein sequence ID" value="GAJ13355.1"/>
    <property type="molecule type" value="Genomic_DNA"/>
</dbReference>
<reference evidence="2" key="1">
    <citation type="journal article" date="2014" name="Front. Microbiol.">
        <title>High frequency of phylogenetically diverse reductive dehalogenase-homologous genes in deep subseafloor sedimentary metagenomes.</title>
        <authorList>
            <person name="Kawai M."/>
            <person name="Futagami T."/>
            <person name="Toyoda A."/>
            <person name="Takaki Y."/>
            <person name="Nishi S."/>
            <person name="Hori S."/>
            <person name="Arai W."/>
            <person name="Tsubouchi T."/>
            <person name="Morono Y."/>
            <person name="Uchiyama I."/>
            <person name="Ito T."/>
            <person name="Fujiyama A."/>
            <person name="Inagaki F."/>
            <person name="Takami H."/>
        </authorList>
    </citation>
    <scope>NUCLEOTIDE SEQUENCE</scope>
    <source>
        <strain evidence="2">Expedition CK06-06</strain>
    </source>
</reference>
<feature type="non-terminal residue" evidence="2">
    <location>
        <position position="1"/>
    </location>
</feature>
<dbReference type="InterPro" id="IPR025867">
    <property type="entry name" value="MnmE_helical"/>
</dbReference>